<protein>
    <submittedName>
        <fullName evidence="2">Uncharacterized protein</fullName>
    </submittedName>
</protein>
<proteinExistence type="predicted"/>
<feature type="transmembrane region" description="Helical" evidence="1">
    <location>
        <begin position="76"/>
        <end position="100"/>
    </location>
</feature>
<evidence type="ECO:0000313" key="3">
    <source>
        <dbReference type="Proteomes" id="UP001320159"/>
    </source>
</evidence>
<evidence type="ECO:0000256" key="1">
    <source>
        <dbReference type="SAM" id="Phobius"/>
    </source>
</evidence>
<keyword evidence="1" id="KW-1133">Transmembrane helix</keyword>
<keyword evidence="1" id="KW-0812">Transmembrane</keyword>
<feature type="transmembrane region" description="Helical" evidence="1">
    <location>
        <begin position="106"/>
        <end position="126"/>
    </location>
</feature>
<dbReference type="Proteomes" id="UP001320159">
    <property type="component" value="Unassembled WGS sequence"/>
</dbReference>
<name>A0AAP2REM1_9EURY</name>
<accession>A0AAP2REM1</accession>
<evidence type="ECO:0000313" key="2">
    <source>
        <dbReference type="EMBL" id="MCD1294767.1"/>
    </source>
</evidence>
<dbReference type="RefSeq" id="WP_230741602.1">
    <property type="nucleotide sequence ID" value="NZ_PGCK01000005.1"/>
</dbReference>
<keyword evidence="3" id="KW-1185">Reference proteome</keyword>
<sequence>MSSIDKITRDEIKNKVDVVFKDIRKANTPEEVVSRLVELSDFIDKENLTPQQLNELSGIGNMAIMRHYYYEFFDRLGVMLSLVTASILAGTTITALYLLYESGNLFNYFGTLVLLPFVVMPLYLLFYGKKWNWFSN</sequence>
<organism evidence="2 3">
    <name type="scientific">Methanooceanicella nereidis</name>
    <dbReference type="NCBI Taxonomy" id="2052831"/>
    <lineage>
        <taxon>Archaea</taxon>
        <taxon>Methanobacteriati</taxon>
        <taxon>Methanobacteriota</taxon>
        <taxon>Stenosarchaea group</taxon>
        <taxon>Methanomicrobia</taxon>
        <taxon>Methanocellales</taxon>
        <taxon>Methanocellaceae</taxon>
        <taxon>Methanooceanicella</taxon>
    </lineage>
</organism>
<gene>
    <name evidence="2" type="ORF">CUJ83_07115</name>
</gene>
<dbReference type="AlphaFoldDB" id="A0AAP2REM1"/>
<comment type="caution">
    <text evidence="2">The sequence shown here is derived from an EMBL/GenBank/DDBJ whole genome shotgun (WGS) entry which is preliminary data.</text>
</comment>
<dbReference type="EMBL" id="PGCK01000005">
    <property type="protein sequence ID" value="MCD1294767.1"/>
    <property type="molecule type" value="Genomic_DNA"/>
</dbReference>
<keyword evidence="1" id="KW-0472">Membrane</keyword>
<reference evidence="2 3" key="1">
    <citation type="submission" date="2017-11" db="EMBL/GenBank/DDBJ databases">
        <title>Isolation and Characterization of Family Methanocellaceae Species from Potential Methane Hydrate Area Offshore Southwestern Taiwan.</title>
        <authorList>
            <person name="Zhang W.-L."/>
            <person name="Chen W.-C."/>
            <person name="Lai M.-C."/>
            <person name="Chen S.-C."/>
        </authorList>
    </citation>
    <scope>NUCLEOTIDE SEQUENCE [LARGE SCALE GENOMIC DNA]</scope>
    <source>
        <strain evidence="2 3">CWC-04</strain>
    </source>
</reference>